<reference evidence="2 3" key="1">
    <citation type="submission" date="2016-10" db="EMBL/GenBank/DDBJ databases">
        <authorList>
            <person name="de Groot N.N."/>
        </authorList>
    </citation>
    <scope>NUCLEOTIDE SEQUENCE [LARGE SCALE GENOMIC DNA]</scope>
    <source>
        <strain evidence="2 3">DSM 21800</strain>
    </source>
</reference>
<dbReference type="InterPro" id="IPR001646">
    <property type="entry name" value="5peptide_repeat"/>
</dbReference>
<evidence type="ECO:0000313" key="2">
    <source>
        <dbReference type="EMBL" id="SDS07091.1"/>
    </source>
</evidence>
<dbReference type="SUPFAM" id="SSF141571">
    <property type="entry name" value="Pentapeptide repeat-like"/>
    <property type="match status" value="1"/>
</dbReference>
<keyword evidence="3" id="KW-1185">Reference proteome</keyword>
<feature type="region of interest" description="Disordered" evidence="1">
    <location>
        <begin position="224"/>
        <end position="247"/>
    </location>
</feature>
<evidence type="ECO:0000313" key="3">
    <source>
        <dbReference type="Proteomes" id="UP000199103"/>
    </source>
</evidence>
<dbReference type="PANTHER" id="PTHR14136">
    <property type="entry name" value="BTB_POZ DOMAIN-CONTAINING PROTEIN KCTD9"/>
    <property type="match status" value="1"/>
</dbReference>
<dbReference type="AlphaFoldDB" id="A0A1H1P775"/>
<feature type="region of interest" description="Disordered" evidence="1">
    <location>
        <begin position="1"/>
        <end position="25"/>
    </location>
</feature>
<dbReference type="OrthoDB" id="4775025at2"/>
<dbReference type="InterPro" id="IPR051082">
    <property type="entry name" value="Pentapeptide-BTB/POZ_domain"/>
</dbReference>
<dbReference type="Gene3D" id="2.160.20.80">
    <property type="entry name" value="E3 ubiquitin-protein ligase SopA"/>
    <property type="match status" value="1"/>
</dbReference>
<dbReference type="RefSeq" id="WP_157683199.1">
    <property type="nucleotide sequence ID" value="NZ_LT629772.1"/>
</dbReference>
<dbReference type="EMBL" id="LT629772">
    <property type="protein sequence ID" value="SDS07091.1"/>
    <property type="molecule type" value="Genomic_DNA"/>
</dbReference>
<evidence type="ECO:0000256" key="1">
    <source>
        <dbReference type="SAM" id="MobiDB-lite"/>
    </source>
</evidence>
<sequence>MIRPTESTTSSTRVRSPLQPRIRTPRPVTTVDGADGELIMNGVQVRSIDLTGVDSDFAELAGSRLAEVRLSASQWRHAAFADSELIGCDLANAEFVESGWQRIAIGHSKLVGIRAAGCSWKNVRLSDSMINLANLRFLEAQRVQFEGCNLTGVDLGSAQLTDVRFVDCDLSEADFSNARLARVRFERCRLARIGGVAGLAGASVGPDDLLQLADSLAAALGLRVETEEDGDDSAPEPRTASTLTVEE</sequence>
<protein>
    <submittedName>
        <fullName evidence="2">Pentapeptide repeat-containing protein</fullName>
    </submittedName>
</protein>
<gene>
    <name evidence="2" type="ORF">SAMN04489812_0792</name>
</gene>
<proteinExistence type="predicted"/>
<dbReference type="STRING" id="630515.SAMN04489812_0792"/>
<name>A0A1H1P775_9ACTN</name>
<dbReference type="Pfam" id="PF13599">
    <property type="entry name" value="Pentapeptide_4"/>
    <property type="match status" value="1"/>
</dbReference>
<organism evidence="2 3">
    <name type="scientific">Microlunatus soli</name>
    <dbReference type="NCBI Taxonomy" id="630515"/>
    <lineage>
        <taxon>Bacteria</taxon>
        <taxon>Bacillati</taxon>
        <taxon>Actinomycetota</taxon>
        <taxon>Actinomycetes</taxon>
        <taxon>Propionibacteriales</taxon>
        <taxon>Propionibacteriaceae</taxon>
        <taxon>Microlunatus</taxon>
    </lineage>
</organism>
<feature type="compositionally biased region" description="Low complexity" evidence="1">
    <location>
        <begin position="1"/>
        <end position="16"/>
    </location>
</feature>
<dbReference type="PANTHER" id="PTHR14136:SF17">
    <property type="entry name" value="BTB_POZ DOMAIN-CONTAINING PROTEIN KCTD9"/>
    <property type="match status" value="1"/>
</dbReference>
<accession>A0A1H1P775</accession>
<dbReference type="Proteomes" id="UP000199103">
    <property type="component" value="Chromosome I"/>
</dbReference>